<feature type="domain" description="Sigma 54 modulation/S30EA ribosomal protein C-terminal" evidence="4">
    <location>
        <begin position="133"/>
        <end position="186"/>
    </location>
</feature>
<dbReference type="GO" id="GO:0045900">
    <property type="term" value="P:negative regulation of translational elongation"/>
    <property type="evidence" value="ECO:0007669"/>
    <property type="project" value="TreeGrafter"/>
</dbReference>
<keyword evidence="2" id="KW-0810">Translation regulation</keyword>
<protein>
    <submittedName>
        <fullName evidence="5">Ribosome hibernation promotion factor</fullName>
    </submittedName>
</protein>
<dbReference type="InterPro" id="IPR034694">
    <property type="entry name" value="HPF_long/plastid"/>
</dbReference>
<evidence type="ECO:0000256" key="3">
    <source>
        <dbReference type="SAM" id="Coils"/>
    </source>
</evidence>
<gene>
    <name evidence="5" type="primary">hpf_3</name>
    <name evidence="5" type="ORF">SDC9_13543</name>
</gene>
<dbReference type="PANTHER" id="PTHR33231">
    <property type="entry name" value="30S RIBOSOMAL PROTEIN"/>
    <property type="match status" value="1"/>
</dbReference>
<dbReference type="Pfam" id="PF02482">
    <property type="entry name" value="Ribosomal_S30AE"/>
    <property type="match status" value="1"/>
</dbReference>
<dbReference type="EMBL" id="VSSQ01000039">
    <property type="protein sequence ID" value="MPL67840.1"/>
    <property type="molecule type" value="Genomic_DNA"/>
</dbReference>
<feature type="coiled-coil region" evidence="3">
    <location>
        <begin position="86"/>
        <end position="113"/>
    </location>
</feature>
<dbReference type="InterPro" id="IPR036567">
    <property type="entry name" value="RHF-like"/>
</dbReference>
<sequence length="191" mass="21566">MENNSNRTTEGGCAVMAITVRGKNIDITPALREYVEKRVGKVTKYFGALGEITVLLTVEKGNHIVEVTVPVNGILLRGEESTTDMYTSIDLVIEKLERQIEKYKTKLARKLRSGFLKGEVPSANVQVADSEDFIIVKTKRFAVKPMDVQEAVMQMNLINHDFYVFSNAETEEVNVVYRRKDGNYGLIEPEF</sequence>
<dbReference type="InterPro" id="IPR050574">
    <property type="entry name" value="HPF/YfiA_ribosome-assoc"/>
</dbReference>
<evidence type="ECO:0000313" key="5">
    <source>
        <dbReference type="EMBL" id="MPL67840.1"/>
    </source>
</evidence>
<organism evidence="5">
    <name type="scientific">bioreactor metagenome</name>
    <dbReference type="NCBI Taxonomy" id="1076179"/>
    <lineage>
        <taxon>unclassified sequences</taxon>
        <taxon>metagenomes</taxon>
        <taxon>ecological metagenomes</taxon>
    </lineage>
</organism>
<dbReference type="FunFam" id="3.30.160.100:FF:000001">
    <property type="entry name" value="Ribosome hibernation promoting factor"/>
    <property type="match status" value="1"/>
</dbReference>
<name>A0A644TLP3_9ZZZZ</name>
<dbReference type="Gene3D" id="3.30.505.50">
    <property type="entry name" value="Sigma 54 modulation/S30EA ribosomal protein, C-terminal domain"/>
    <property type="match status" value="1"/>
</dbReference>
<dbReference type="GO" id="GO:0043024">
    <property type="term" value="F:ribosomal small subunit binding"/>
    <property type="evidence" value="ECO:0007669"/>
    <property type="project" value="TreeGrafter"/>
</dbReference>
<dbReference type="NCBIfam" id="TIGR00741">
    <property type="entry name" value="yfiA"/>
    <property type="match status" value="1"/>
</dbReference>
<comment type="caution">
    <text evidence="5">The sequence shown here is derived from an EMBL/GenBank/DDBJ whole genome shotgun (WGS) entry which is preliminary data.</text>
</comment>
<dbReference type="InterPro" id="IPR003489">
    <property type="entry name" value="RHF/RaiA"/>
</dbReference>
<dbReference type="InterPro" id="IPR032528">
    <property type="entry name" value="Ribosom_S30AE_C"/>
</dbReference>
<dbReference type="PANTHER" id="PTHR33231:SF1">
    <property type="entry name" value="30S RIBOSOMAL PROTEIN"/>
    <property type="match status" value="1"/>
</dbReference>
<reference evidence="5" key="1">
    <citation type="submission" date="2019-08" db="EMBL/GenBank/DDBJ databases">
        <authorList>
            <person name="Kucharzyk K."/>
            <person name="Murdoch R.W."/>
            <person name="Higgins S."/>
            <person name="Loffler F."/>
        </authorList>
    </citation>
    <scope>NUCLEOTIDE SEQUENCE</scope>
</reference>
<dbReference type="SUPFAM" id="SSF69754">
    <property type="entry name" value="Ribosome binding protein Y (YfiA homologue)"/>
    <property type="match status" value="1"/>
</dbReference>
<dbReference type="CDD" id="cd00552">
    <property type="entry name" value="RaiA"/>
    <property type="match status" value="1"/>
</dbReference>
<dbReference type="Gene3D" id="3.30.160.100">
    <property type="entry name" value="Ribosome hibernation promotion factor-like"/>
    <property type="match status" value="1"/>
</dbReference>
<evidence type="ECO:0000256" key="1">
    <source>
        <dbReference type="ARBA" id="ARBA00022490"/>
    </source>
</evidence>
<keyword evidence="1" id="KW-0963">Cytoplasm</keyword>
<keyword evidence="3" id="KW-0175">Coiled coil</keyword>
<dbReference type="AlphaFoldDB" id="A0A644TLP3"/>
<dbReference type="InterPro" id="IPR038416">
    <property type="entry name" value="Ribosom_S30AE_C_sf"/>
</dbReference>
<evidence type="ECO:0000256" key="2">
    <source>
        <dbReference type="ARBA" id="ARBA00022845"/>
    </source>
</evidence>
<dbReference type="FunFam" id="3.30.505.50:FF:000001">
    <property type="entry name" value="Ribosome hibernation promoting factor"/>
    <property type="match status" value="1"/>
</dbReference>
<dbReference type="Pfam" id="PF16321">
    <property type="entry name" value="Ribosom_S30AE_C"/>
    <property type="match status" value="1"/>
</dbReference>
<proteinExistence type="inferred from homology"/>
<dbReference type="GO" id="GO:0022627">
    <property type="term" value="C:cytosolic small ribosomal subunit"/>
    <property type="evidence" value="ECO:0007669"/>
    <property type="project" value="TreeGrafter"/>
</dbReference>
<accession>A0A644TLP3</accession>
<dbReference type="HAMAP" id="MF_00839">
    <property type="entry name" value="HPF"/>
    <property type="match status" value="1"/>
</dbReference>
<evidence type="ECO:0000259" key="4">
    <source>
        <dbReference type="Pfam" id="PF16321"/>
    </source>
</evidence>